<sequence>MGALPEGYLLSSYAATLASGERARVVPGNPAASELVRRIRGQARPRMPYDGPPYLTDAEIDLIVAWIEQGARCRAASNRAGGRPSTSAWPPG</sequence>
<evidence type="ECO:0008006" key="3">
    <source>
        <dbReference type="Google" id="ProtNLM"/>
    </source>
</evidence>
<evidence type="ECO:0000313" key="1">
    <source>
        <dbReference type="EMBL" id="SUD59449.1"/>
    </source>
</evidence>
<reference evidence="1 2" key="1">
    <citation type="submission" date="2018-06" db="EMBL/GenBank/DDBJ databases">
        <authorList>
            <consortium name="Pathogen Informatics"/>
            <person name="Doyle S."/>
        </authorList>
    </citation>
    <scope>NUCLEOTIDE SEQUENCE [LARGE SCALE GENOMIC DNA]</scope>
    <source>
        <strain evidence="1 2">NCTC10860</strain>
    </source>
</reference>
<dbReference type="AlphaFoldDB" id="A0A379K507"/>
<dbReference type="EMBL" id="UGUW01000004">
    <property type="protein sequence ID" value="SUD59449.1"/>
    <property type="molecule type" value="Genomic_DNA"/>
</dbReference>
<name>A0A379K507_ECTOL</name>
<protein>
    <recommendedName>
        <fullName evidence="3">Cytochrome c domain-containing protein</fullName>
    </recommendedName>
</protein>
<proteinExistence type="predicted"/>
<organism evidence="1 2">
    <name type="scientific">Ectopseudomonas oleovorans</name>
    <name type="common">Pseudomonas oleovorans</name>
    <dbReference type="NCBI Taxonomy" id="301"/>
    <lineage>
        <taxon>Bacteria</taxon>
        <taxon>Pseudomonadati</taxon>
        <taxon>Pseudomonadota</taxon>
        <taxon>Gammaproteobacteria</taxon>
        <taxon>Pseudomonadales</taxon>
        <taxon>Pseudomonadaceae</taxon>
        <taxon>Ectopseudomonas</taxon>
    </lineage>
</organism>
<accession>A0A379K507</accession>
<gene>
    <name evidence="1" type="ORF">NCTC10860_01729</name>
</gene>
<dbReference type="RefSeq" id="WP_255311651.1">
    <property type="nucleotide sequence ID" value="NZ_UGUW01000004.1"/>
</dbReference>
<evidence type="ECO:0000313" key="2">
    <source>
        <dbReference type="Proteomes" id="UP000254084"/>
    </source>
</evidence>
<dbReference type="Proteomes" id="UP000254084">
    <property type="component" value="Unassembled WGS sequence"/>
</dbReference>